<name>A0A813HME9_POLGL</name>
<sequence>MSRAVLQVFEEYQKARVTFVQTVADLATRPQNIDALQNAGVMALLRPLLLDNVASIQQSAALALGRLANYSDELAESVVTHEILPQLVYSLSQQNRFYKKAAAFVLRAVSKHSPQLAQAVVDSGALDALVTCLEEFDPSVKEAAAWALGYIARHTKELAQTVVDAGAVPLLVLCFQEPELTLKRISASALSDICKHSPELAQTVVDAGAVSLLAKDISHNDAPLKRQVCSCLAQIAKHSVDLAEVVVEAEIFPRILHCLKDIDEFVRKNAATCIREIARHTPDLAKLIVNAGGVAAMVDYITEARGNNRLPGIMTLGYIAAFSETLALAVVVSKGIPPLKDALINEPEDHLKAASAWSLGQIGRHSPDHARALAEADVLRRLLAVYLHQDSSEDLQTKAKRALKSVIQKCTHLPALEPQEEEVEVEVDLDAGEQGFAESFRDLVEAPEEPEDEEVLALGAEFPRLEFEVLSFCTKGLAAEDHNRAVAAGSGGFALEPQDCVVEINGQHTQEGMLEAVREAERVHLRVVRGSPSADGEARFLSAQEELAPALPPPMSAQQWLSAGPEAAVVSSTHLANDNNNINNNNLSTADQTDEEMAMLEACARANAVDIGADGRRRSELYVTKCGYGGEAGDKSNNSAPSENNDNYLQLERGSYVEVWEASAEEPRPWEAHDCSYVYCRRRDNLQLSGWCPLAVLAKPPEAAFLREAGGAFLNRIMEYGPLEPYQGRHPERVYLQGEVRSDGFSLVLESATASLKQSDVLIALLTSDETFELKAVDDCFPPEIMTEAQAADACLDSSHPVFNSLFSHRRCCEKAQAAGRALELDYDRQHQAAGRLIPRYDISEADWDARRLRWRQGQHPPAGSSCGWEAWPAEPATEELDPADAWLRRPYEILLRAGNATRQVLQIGLNDGLDSLRSLSWQEGLGGLGLEGLAGLIPAARSNRPATFQVQEAFVTPDNIWSYARHLGDLDLVLVDIDSYDCDLIEALLDAILQEEPLSKPRLPALLAFETNTMVPPPFMFSRGYRADWAGLSLPDSTLFPQDRSYQLATASCSLSHAVKNLGLRGYDLLTWGYDAVFFRRDLRPIYESATGQKYPLDEFECYRKGEAWVVGEHLRLRSVREWFFNANDPADVQHTRDFILQNFSWLSEQEGMFGLPFRLDV</sequence>
<gene>
    <name evidence="1" type="ORF">PGLA1383_LOCUS53786</name>
</gene>
<organism evidence="1 2">
    <name type="scientific">Polarella glacialis</name>
    <name type="common">Dinoflagellate</name>
    <dbReference type="NCBI Taxonomy" id="89957"/>
    <lineage>
        <taxon>Eukaryota</taxon>
        <taxon>Sar</taxon>
        <taxon>Alveolata</taxon>
        <taxon>Dinophyceae</taxon>
        <taxon>Suessiales</taxon>
        <taxon>Suessiaceae</taxon>
        <taxon>Polarella</taxon>
    </lineage>
</organism>
<dbReference type="InterPro" id="IPR016024">
    <property type="entry name" value="ARM-type_fold"/>
</dbReference>
<reference evidence="1" key="1">
    <citation type="submission" date="2021-02" db="EMBL/GenBank/DDBJ databases">
        <authorList>
            <person name="Dougan E. K."/>
            <person name="Rhodes N."/>
            <person name="Thang M."/>
            <person name="Chan C."/>
        </authorList>
    </citation>
    <scope>NUCLEOTIDE SEQUENCE</scope>
</reference>
<dbReference type="OrthoDB" id="7537227at2759"/>
<proteinExistence type="predicted"/>
<comment type="caution">
    <text evidence="1">The sequence shown here is derived from an EMBL/GenBank/DDBJ whole genome shotgun (WGS) entry which is preliminary data.</text>
</comment>
<dbReference type="SUPFAM" id="SSF48371">
    <property type="entry name" value="ARM repeat"/>
    <property type="match status" value="1"/>
</dbReference>
<evidence type="ECO:0000313" key="1">
    <source>
        <dbReference type="EMBL" id="CAE8638624.1"/>
    </source>
</evidence>
<dbReference type="SMART" id="SM00185">
    <property type="entry name" value="ARM"/>
    <property type="match status" value="8"/>
</dbReference>
<dbReference type="EMBL" id="CAJNNV010032025">
    <property type="protein sequence ID" value="CAE8638624.1"/>
    <property type="molecule type" value="Genomic_DNA"/>
</dbReference>
<dbReference type="FunFam" id="1.25.10.10:FF:000196">
    <property type="entry name" value="Sperm associated antigen 6"/>
    <property type="match status" value="1"/>
</dbReference>
<evidence type="ECO:0000313" key="2">
    <source>
        <dbReference type="Proteomes" id="UP000654075"/>
    </source>
</evidence>
<dbReference type="AlphaFoldDB" id="A0A813HME9"/>
<dbReference type="Pfam" id="PF00514">
    <property type="entry name" value="Arm"/>
    <property type="match status" value="2"/>
</dbReference>
<dbReference type="PANTHER" id="PTHR23314:SF0">
    <property type="entry name" value="SPERM-ASSOCIATED ANTIGEN 6"/>
    <property type="match status" value="1"/>
</dbReference>
<dbReference type="InterPro" id="IPR000225">
    <property type="entry name" value="Armadillo"/>
</dbReference>
<keyword evidence="2" id="KW-1185">Reference proteome</keyword>
<dbReference type="InterPro" id="IPR011989">
    <property type="entry name" value="ARM-like"/>
</dbReference>
<protein>
    <submittedName>
        <fullName evidence="1">Uncharacterized protein</fullName>
    </submittedName>
</protein>
<accession>A0A813HME9</accession>
<dbReference type="GO" id="GO:0003341">
    <property type="term" value="P:cilium movement"/>
    <property type="evidence" value="ECO:0007669"/>
    <property type="project" value="TreeGrafter"/>
</dbReference>
<dbReference type="PANTHER" id="PTHR23314">
    <property type="entry name" value="SPERM-ASSOCIATED ANTIGEN 6 ARMADILLO REPEAT-CONTAINING"/>
    <property type="match status" value="1"/>
</dbReference>
<dbReference type="GO" id="GO:0015630">
    <property type="term" value="C:microtubule cytoskeleton"/>
    <property type="evidence" value="ECO:0007669"/>
    <property type="project" value="TreeGrafter"/>
</dbReference>
<dbReference type="GO" id="GO:0008017">
    <property type="term" value="F:microtubule binding"/>
    <property type="evidence" value="ECO:0007669"/>
    <property type="project" value="TreeGrafter"/>
</dbReference>
<dbReference type="Proteomes" id="UP000654075">
    <property type="component" value="Unassembled WGS sequence"/>
</dbReference>
<dbReference type="Gene3D" id="1.25.10.10">
    <property type="entry name" value="Leucine-rich Repeat Variant"/>
    <property type="match status" value="2"/>
</dbReference>